<organism evidence="3 4">
    <name type="scientific">Sphaeroforma arctica JP610</name>
    <dbReference type="NCBI Taxonomy" id="667725"/>
    <lineage>
        <taxon>Eukaryota</taxon>
        <taxon>Ichthyosporea</taxon>
        <taxon>Ichthyophonida</taxon>
        <taxon>Sphaeroforma</taxon>
    </lineage>
</organism>
<evidence type="ECO:0000313" key="4">
    <source>
        <dbReference type="Proteomes" id="UP000054560"/>
    </source>
</evidence>
<dbReference type="Pfam" id="PF02926">
    <property type="entry name" value="THUMP"/>
    <property type="match status" value="1"/>
</dbReference>
<proteinExistence type="predicted"/>
<dbReference type="AlphaFoldDB" id="A0A0L0F975"/>
<feature type="non-terminal residue" evidence="3">
    <location>
        <position position="87"/>
    </location>
</feature>
<dbReference type="GO" id="GO:0006400">
    <property type="term" value="P:tRNA modification"/>
    <property type="evidence" value="ECO:0007669"/>
    <property type="project" value="InterPro"/>
</dbReference>
<dbReference type="OrthoDB" id="367221at2759"/>
<feature type="domain" description="THUMP" evidence="2">
    <location>
        <begin position="1"/>
        <end position="87"/>
    </location>
</feature>
<dbReference type="SUPFAM" id="SSF143437">
    <property type="entry name" value="THUMP domain-like"/>
    <property type="match status" value="1"/>
</dbReference>
<reference evidence="3 4" key="1">
    <citation type="submission" date="2011-02" db="EMBL/GenBank/DDBJ databases">
        <title>The Genome Sequence of Sphaeroforma arctica JP610.</title>
        <authorList>
            <consortium name="The Broad Institute Genome Sequencing Platform"/>
            <person name="Russ C."/>
            <person name="Cuomo C."/>
            <person name="Young S.K."/>
            <person name="Zeng Q."/>
            <person name="Gargeya S."/>
            <person name="Alvarado L."/>
            <person name="Berlin A."/>
            <person name="Chapman S.B."/>
            <person name="Chen Z."/>
            <person name="Freedman E."/>
            <person name="Gellesch M."/>
            <person name="Goldberg J."/>
            <person name="Griggs A."/>
            <person name="Gujja S."/>
            <person name="Heilman E."/>
            <person name="Heiman D."/>
            <person name="Howarth C."/>
            <person name="Mehta T."/>
            <person name="Neiman D."/>
            <person name="Pearson M."/>
            <person name="Roberts A."/>
            <person name="Saif S."/>
            <person name="Shea T."/>
            <person name="Shenoy N."/>
            <person name="Sisk P."/>
            <person name="Stolte C."/>
            <person name="Sykes S."/>
            <person name="White J."/>
            <person name="Yandava C."/>
            <person name="Burger G."/>
            <person name="Gray M.W."/>
            <person name="Holland P.W.H."/>
            <person name="King N."/>
            <person name="Lang F.B.F."/>
            <person name="Roger A.J."/>
            <person name="Ruiz-Trillo I."/>
            <person name="Haas B."/>
            <person name="Nusbaum C."/>
            <person name="Birren B."/>
        </authorList>
    </citation>
    <scope>NUCLEOTIDE SEQUENCE [LARGE SCALE GENOMIC DNA]</scope>
    <source>
        <strain evidence="3 4">JP610</strain>
    </source>
</reference>
<protein>
    <recommendedName>
        <fullName evidence="2">THUMP domain-containing protein</fullName>
    </recommendedName>
</protein>
<dbReference type="InterPro" id="IPR040183">
    <property type="entry name" value="THUMPD1-like"/>
</dbReference>
<dbReference type="Gene3D" id="3.30.2300.10">
    <property type="entry name" value="THUMP superfamily"/>
    <property type="match status" value="1"/>
</dbReference>
<dbReference type="RefSeq" id="XP_014146560.1">
    <property type="nucleotide sequence ID" value="XM_014291085.1"/>
</dbReference>
<dbReference type="PANTHER" id="PTHR13452">
    <property type="entry name" value="THUMP DOMAIN CONTAINING PROTEIN 1-RELATED"/>
    <property type="match status" value="1"/>
</dbReference>
<keyword evidence="4" id="KW-1185">Reference proteome</keyword>
<dbReference type="GeneID" id="25915287"/>
<dbReference type="PANTHER" id="PTHR13452:SF10">
    <property type="entry name" value="THUMP DOMAIN-CONTAINING PROTEIN 1"/>
    <property type="match status" value="1"/>
</dbReference>
<dbReference type="PROSITE" id="PS51165">
    <property type="entry name" value="THUMP"/>
    <property type="match status" value="1"/>
</dbReference>
<dbReference type="EMBL" id="KQ246694">
    <property type="protein sequence ID" value="KNC72658.1"/>
    <property type="molecule type" value="Genomic_DNA"/>
</dbReference>
<dbReference type="InterPro" id="IPR004114">
    <property type="entry name" value="THUMP_dom"/>
</dbReference>
<evidence type="ECO:0000256" key="1">
    <source>
        <dbReference type="PROSITE-ProRule" id="PRU00529"/>
    </source>
</evidence>
<sequence length="87" mass="9862">MLPVTKVCKSQVETIKQECVSILQSHFHNANESHKFSVMFKCKYNDAMKKERLAVITAVADVVDGPKFGHTVDLDNPEKIIFVEIIE</sequence>
<evidence type="ECO:0000313" key="3">
    <source>
        <dbReference type="EMBL" id="KNC72658.1"/>
    </source>
</evidence>
<gene>
    <name evidence="3" type="ORF">SARC_14783</name>
</gene>
<name>A0A0L0F975_9EUKA</name>
<accession>A0A0L0F975</accession>
<dbReference type="GO" id="GO:0003723">
    <property type="term" value="F:RNA binding"/>
    <property type="evidence" value="ECO:0007669"/>
    <property type="project" value="UniProtKB-UniRule"/>
</dbReference>
<dbReference type="Proteomes" id="UP000054560">
    <property type="component" value="Unassembled WGS sequence"/>
</dbReference>
<dbReference type="CDD" id="cd11717">
    <property type="entry name" value="THUMP_THUMPD1_like"/>
    <property type="match status" value="1"/>
</dbReference>
<evidence type="ECO:0000259" key="2">
    <source>
        <dbReference type="PROSITE" id="PS51165"/>
    </source>
</evidence>
<keyword evidence="1" id="KW-0694">RNA-binding</keyword>